<name>A0A6A7RQW9_9PROT</name>
<organism evidence="2 3">
    <name type="scientific">Candidatus Accumulibacter phosphatis</name>
    <dbReference type="NCBI Taxonomy" id="327160"/>
    <lineage>
        <taxon>Bacteria</taxon>
        <taxon>Pseudomonadati</taxon>
        <taxon>Pseudomonadota</taxon>
        <taxon>Betaproteobacteria</taxon>
        <taxon>Candidatus Accumulibacter</taxon>
    </lineage>
</organism>
<dbReference type="Pfam" id="PF01882">
    <property type="entry name" value="DUF58"/>
    <property type="match status" value="1"/>
</dbReference>
<gene>
    <name evidence="2" type="ORF">CRU78_04220</name>
</gene>
<sequence>MIVPDLAELAALRGAAQGLSLRARRPALAQIQGGHRSAQRGRGLEFEEVRLYAAGDDARAIDWRVTARRGRLHTKLFREERERPVWLVTDLHAGLFFGSQRQLKSALLLRAAALLGWVAVQGGDRVGAVIAAANVADAAGPRILPPRAREAGVLPILQALVEAQPRAPGSPTGEGLRTAISTLCPLVKPGSLILLLSDFTTLDAATDDLLAAASTHNDIRLLWIVDSLERDGLPAGNYRVGLPGRLWWLDGAGSRSAWQQVWRGREEHLTELCTRLNLPLNRLLTKDEVVATLVPMLREAS</sequence>
<evidence type="ECO:0000313" key="2">
    <source>
        <dbReference type="EMBL" id="MQM29785.1"/>
    </source>
</evidence>
<dbReference type="AlphaFoldDB" id="A0A6A7RQW9"/>
<dbReference type="Proteomes" id="UP000342300">
    <property type="component" value="Unassembled WGS sequence"/>
</dbReference>
<accession>A0A6A7RQW9</accession>
<dbReference type="PANTHER" id="PTHR33608:SF12">
    <property type="entry name" value="DUF58 DOMAIN-CONTAINING PROTEIN"/>
    <property type="match status" value="1"/>
</dbReference>
<comment type="caution">
    <text evidence="2">The sequence shown here is derived from an EMBL/GenBank/DDBJ whole genome shotgun (WGS) entry which is preliminary data.</text>
</comment>
<dbReference type="InterPro" id="IPR002881">
    <property type="entry name" value="DUF58"/>
</dbReference>
<reference evidence="2 3" key="1">
    <citation type="submission" date="2017-09" db="EMBL/GenBank/DDBJ databases">
        <title>Metagenomic Analysis Reveals Denitrifying Candidatus Accumulibacter and Flanking Population as a Source of N2O.</title>
        <authorList>
            <person name="Gao H."/>
            <person name="Mao Y."/>
            <person name="Zhao X."/>
            <person name="Liu W.-T."/>
            <person name="Zhang T."/>
            <person name="Wells G."/>
        </authorList>
    </citation>
    <scope>NUCLEOTIDE SEQUENCE [LARGE SCALE GENOMIC DNA]</scope>
    <source>
        <strain evidence="2">CANDO_2_IC</strain>
    </source>
</reference>
<proteinExistence type="predicted"/>
<evidence type="ECO:0000259" key="1">
    <source>
        <dbReference type="Pfam" id="PF01882"/>
    </source>
</evidence>
<dbReference type="EMBL" id="PDHS01000087">
    <property type="protein sequence ID" value="MQM29785.1"/>
    <property type="molecule type" value="Genomic_DNA"/>
</dbReference>
<protein>
    <submittedName>
        <fullName evidence="2">DUF58 domain-containing protein</fullName>
    </submittedName>
</protein>
<feature type="domain" description="DUF58" evidence="1">
    <location>
        <begin position="48"/>
        <end position="234"/>
    </location>
</feature>
<dbReference type="PANTHER" id="PTHR33608">
    <property type="entry name" value="BLL2464 PROTEIN"/>
    <property type="match status" value="1"/>
</dbReference>
<evidence type="ECO:0000313" key="3">
    <source>
        <dbReference type="Proteomes" id="UP000342300"/>
    </source>
</evidence>